<dbReference type="InterPro" id="IPR002035">
    <property type="entry name" value="VWF_A"/>
</dbReference>
<name>A0A382DEL6_9ZZZZ</name>
<protein>
    <recommendedName>
        <fullName evidence="1">VWFA domain-containing protein</fullName>
    </recommendedName>
</protein>
<dbReference type="EMBL" id="UINC01038899">
    <property type="protein sequence ID" value="SVB36589.1"/>
    <property type="molecule type" value="Genomic_DNA"/>
</dbReference>
<dbReference type="InterPro" id="IPR051928">
    <property type="entry name" value="NorD/CobT"/>
</dbReference>
<dbReference type="SUPFAM" id="SSF53300">
    <property type="entry name" value="vWA-like"/>
    <property type="match status" value="1"/>
</dbReference>
<dbReference type="Gene3D" id="3.40.50.410">
    <property type="entry name" value="von Willebrand factor, type A domain"/>
    <property type="match status" value="1"/>
</dbReference>
<dbReference type="AlphaFoldDB" id="A0A382DEL6"/>
<dbReference type="InterPro" id="IPR036465">
    <property type="entry name" value="vWFA_dom_sf"/>
</dbReference>
<dbReference type="PROSITE" id="PS50234">
    <property type="entry name" value="VWFA"/>
    <property type="match status" value="1"/>
</dbReference>
<reference evidence="2" key="1">
    <citation type="submission" date="2018-05" db="EMBL/GenBank/DDBJ databases">
        <authorList>
            <person name="Lanie J.A."/>
            <person name="Ng W.-L."/>
            <person name="Kazmierczak K.M."/>
            <person name="Andrzejewski T.M."/>
            <person name="Davidsen T.M."/>
            <person name="Wayne K.J."/>
            <person name="Tettelin H."/>
            <person name="Glass J.I."/>
            <person name="Rusch D."/>
            <person name="Podicherti R."/>
            <person name="Tsui H.-C.T."/>
            <person name="Winkler M.E."/>
        </authorList>
    </citation>
    <scope>NUCLEOTIDE SEQUENCE</scope>
</reference>
<gene>
    <name evidence="2" type="ORF">METZ01_LOCUS189443</name>
</gene>
<evidence type="ECO:0000259" key="1">
    <source>
        <dbReference type="PROSITE" id="PS50234"/>
    </source>
</evidence>
<dbReference type="SMART" id="SM00327">
    <property type="entry name" value="VWA"/>
    <property type="match status" value="1"/>
</dbReference>
<proteinExistence type="predicted"/>
<sequence>MDRDTAVMFMVDVSGSTKGWINDAERESLVLLCEAVEILGDQYAIYGFSGMTRKRCELYRIKRFDDAYDDQVKARIAGIRPQDYTRMGVTIRHLTKLLQAVEARTRLLITLSDGKPDDYDGYRGEYGIEDTRQALIEARRAGVHPFCITIDRAAREYLPHMYGEASYTLVNEVNKLPGKVSEIYRRLTT</sequence>
<evidence type="ECO:0000313" key="2">
    <source>
        <dbReference type="EMBL" id="SVB36589.1"/>
    </source>
</evidence>
<dbReference type="PANTHER" id="PTHR41248:SF1">
    <property type="entry name" value="NORD PROTEIN"/>
    <property type="match status" value="1"/>
</dbReference>
<dbReference type="Pfam" id="PF00092">
    <property type="entry name" value="VWA"/>
    <property type="match status" value="1"/>
</dbReference>
<organism evidence="2">
    <name type="scientific">marine metagenome</name>
    <dbReference type="NCBI Taxonomy" id="408172"/>
    <lineage>
        <taxon>unclassified sequences</taxon>
        <taxon>metagenomes</taxon>
        <taxon>ecological metagenomes</taxon>
    </lineage>
</organism>
<feature type="domain" description="VWFA" evidence="1">
    <location>
        <begin position="6"/>
        <end position="187"/>
    </location>
</feature>
<dbReference type="PANTHER" id="PTHR41248">
    <property type="entry name" value="NORD PROTEIN"/>
    <property type="match status" value="1"/>
</dbReference>
<accession>A0A382DEL6</accession>
<dbReference type="CDD" id="cd01454">
    <property type="entry name" value="vWA_norD_type"/>
    <property type="match status" value="1"/>
</dbReference>